<dbReference type="EMBL" id="BLKT01000003">
    <property type="protein sequence ID" value="GFG58240.1"/>
    <property type="molecule type" value="Genomic_DNA"/>
</dbReference>
<feature type="compositionally biased region" description="Basic residues" evidence="1">
    <location>
        <begin position="243"/>
        <end position="253"/>
    </location>
</feature>
<evidence type="ECO:0000313" key="3">
    <source>
        <dbReference type="Proteomes" id="UP000465241"/>
    </source>
</evidence>
<dbReference type="Proteomes" id="UP000465241">
    <property type="component" value="Unassembled WGS sequence"/>
</dbReference>
<proteinExistence type="predicted"/>
<feature type="region of interest" description="Disordered" evidence="1">
    <location>
        <begin position="174"/>
        <end position="253"/>
    </location>
</feature>
<reference evidence="2 3" key="1">
    <citation type="journal article" date="2019" name="Emerg. Microbes Infect.">
        <title>Comprehensive subspecies identification of 175 nontuberculous mycobacteria species based on 7547 genomic profiles.</title>
        <authorList>
            <person name="Matsumoto Y."/>
            <person name="Kinjo T."/>
            <person name="Motooka D."/>
            <person name="Nabeya D."/>
            <person name="Jung N."/>
            <person name="Uechi K."/>
            <person name="Horii T."/>
            <person name="Iida T."/>
            <person name="Fujita J."/>
            <person name="Nakamura S."/>
        </authorList>
    </citation>
    <scope>NUCLEOTIDE SEQUENCE [LARGE SCALE GENOMIC DNA]</scope>
    <source>
        <strain evidence="2 3">JCM 13392</strain>
    </source>
</reference>
<comment type="caution">
    <text evidence="2">The sequence shown here is derived from an EMBL/GenBank/DDBJ whole genome shotgun (WGS) entry which is preliminary data.</text>
</comment>
<name>A0A7I9WLN2_9MYCO</name>
<protein>
    <submittedName>
        <fullName evidence="2">Uncharacterized protein</fullName>
    </submittedName>
</protein>
<gene>
    <name evidence="2" type="ORF">MMUR_23760</name>
</gene>
<evidence type="ECO:0000256" key="1">
    <source>
        <dbReference type="SAM" id="MobiDB-lite"/>
    </source>
</evidence>
<accession>A0A7I9WLN2</accession>
<evidence type="ECO:0000313" key="2">
    <source>
        <dbReference type="EMBL" id="GFG58240.1"/>
    </source>
</evidence>
<sequence>MSKELSKNLSTPTPIVKWSEQWWAQATPEVRARRCTAHRSDRSGRRCKNAALVFQTVCRYHGGASKNAKHAAQRRLGEALDIMAKGLLTIAQSAESESVRLAAIKEVLNLGGITAKTSVEVDASVSLKPFQEILAGIAPVTREESRAARGVPGSPADRHALAELDAMRHRDIIDAEVVSESPARPATTDADERKARRGGSGRPKHAERRTEPVSKRRNVSADPLAGLDPDDALAKANTMAGHARPKRRDRGRR</sequence>
<feature type="compositionally biased region" description="Basic residues" evidence="1">
    <location>
        <begin position="195"/>
        <end position="207"/>
    </location>
</feature>
<dbReference type="AlphaFoldDB" id="A0A7I9WLN2"/>
<keyword evidence="3" id="KW-1185">Reference proteome</keyword>
<organism evidence="2 3">
    <name type="scientific">Mycolicibacterium murale</name>
    <dbReference type="NCBI Taxonomy" id="182220"/>
    <lineage>
        <taxon>Bacteria</taxon>
        <taxon>Bacillati</taxon>
        <taxon>Actinomycetota</taxon>
        <taxon>Actinomycetes</taxon>
        <taxon>Mycobacteriales</taxon>
        <taxon>Mycobacteriaceae</taxon>
        <taxon>Mycolicibacterium</taxon>
    </lineage>
</organism>